<proteinExistence type="predicted"/>
<dbReference type="EMBL" id="CP020715">
    <property type="protein sequence ID" value="ARJ05942.1"/>
    <property type="molecule type" value="Genomic_DNA"/>
</dbReference>
<feature type="transmembrane region" description="Helical" evidence="2">
    <location>
        <begin position="110"/>
        <end position="131"/>
    </location>
</feature>
<feature type="compositionally biased region" description="Acidic residues" evidence="1">
    <location>
        <begin position="34"/>
        <end position="43"/>
    </location>
</feature>
<evidence type="ECO:0000313" key="4">
    <source>
        <dbReference type="Proteomes" id="UP000192775"/>
    </source>
</evidence>
<feature type="compositionally biased region" description="Basic residues" evidence="1">
    <location>
        <begin position="67"/>
        <end position="78"/>
    </location>
</feature>
<name>A0A1X9LN97_9MICO</name>
<organism evidence="3 4">
    <name type="scientific">Cnuibacter physcomitrellae</name>
    <dbReference type="NCBI Taxonomy" id="1619308"/>
    <lineage>
        <taxon>Bacteria</taxon>
        <taxon>Bacillati</taxon>
        <taxon>Actinomycetota</taxon>
        <taxon>Actinomycetes</taxon>
        <taxon>Micrococcales</taxon>
        <taxon>Microbacteriaceae</taxon>
        <taxon>Cnuibacter</taxon>
    </lineage>
</organism>
<evidence type="ECO:0000313" key="3">
    <source>
        <dbReference type="EMBL" id="ARJ05942.1"/>
    </source>
</evidence>
<feature type="compositionally biased region" description="Low complexity" evidence="1">
    <location>
        <begin position="53"/>
        <end position="66"/>
    </location>
</feature>
<reference evidence="3 4" key="1">
    <citation type="submission" date="2017-04" db="EMBL/GenBank/DDBJ databases">
        <authorList>
            <person name="Afonso C.L."/>
            <person name="Miller P.J."/>
            <person name="Scott M.A."/>
            <person name="Spackman E."/>
            <person name="Goraichik I."/>
            <person name="Dimitrov K.M."/>
            <person name="Suarez D.L."/>
            <person name="Swayne D.E."/>
        </authorList>
    </citation>
    <scope>NUCLEOTIDE SEQUENCE [LARGE SCALE GENOMIC DNA]</scope>
    <source>
        <strain evidence="4">XA(T)</strain>
    </source>
</reference>
<evidence type="ECO:0000256" key="1">
    <source>
        <dbReference type="SAM" id="MobiDB-lite"/>
    </source>
</evidence>
<sequence>MSSRDDDAFSWAGDDDPTLRPVSERGTEAADAPEVTDEIAVEDLETRDAVETAAAPSDPVAVPVPSRQKRAPSGRRPGRTVLEEAEETEELAAARDLAEAERETAPMSSISLIVMGILGGIYALYTIGWLISFSRFPVGDGFTFTILTIRMLQVLAVAAAPLWFGGTLLVLQRRPIRYRFLWLVIGVLVLVPWPFLMGV</sequence>
<dbReference type="STRING" id="1619308.B5808_12445"/>
<feature type="region of interest" description="Disordered" evidence="1">
    <location>
        <begin position="1"/>
        <end position="86"/>
    </location>
</feature>
<keyword evidence="4" id="KW-1185">Reference proteome</keyword>
<dbReference type="AlphaFoldDB" id="A0A1X9LN97"/>
<feature type="transmembrane region" description="Helical" evidence="2">
    <location>
        <begin position="178"/>
        <end position="196"/>
    </location>
</feature>
<keyword evidence="2" id="KW-0472">Membrane</keyword>
<protein>
    <submittedName>
        <fullName evidence="3">Uncharacterized protein</fullName>
    </submittedName>
</protein>
<feature type="transmembrane region" description="Helical" evidence="2">
    <location>
        <begin position="151"/>
        <end position="171"/>
    </location>
</feature>
<keyword evidence="2" id="KW-0812">Transmembrane</keyword>
<keyword evidence="2" id="KW-1133">Transmembrane helix</keyword>
<dbReference type="KEGG" id="cphy:B5808_12445"/>
<dbReference type="RefSeq" id="WP_085020080.1">
    <property type="nucleotide sequence ID" value="NZ_BMHD01000001.1"/>
</dbReference>
<gene>
    <name evidence="3" type="ORF">B5808_12445</name>
</gene>
<dbReference type="Proteomes" id="UP000192775">
    <property type="component" value="Chromosome"/>
</dbReference>
<evidence type="ECO:0000256" key="2">
    <source>
        <dbReference type="SAM" id="Phobius"/>
    </source>
</evidence>
<accession>A0A1X9LN97</accession>